<dbReference type="Proteomes" id="UP001159363">
    <property type="component" value="Chromosome 2"/>
</dbReference>
<sequence>MKCARDSILPRPALLGRLHTGRGRAGLPWLPMGFTQAEVLCMQLDGHQQCFPGTALLRLRALRNAVGGWKVQVTAYLRTCMPSAIMVLTWMAVSRYSKQLGHCVSATLTALRYLRTPTAVVSDTSAARKPLQVLKKQELKLASGGWKHSEKIVPSSINALKMVMLCHRTTYFTMHSNISSGVVGTVLYSYSGPLGLVFCILTQPCCLTALRPPNRRGRGITSSQRKKAKINVTGGQIRSPNVARPHILAPSTTEVLRSSPSETKRHNQSRFLLTARSVIESGNLSRPPPAYGVNHYQHEFNPVIGHQREPHGGANRSMAITSVAGHRRAVSVAQSVKRLTGVAREVLGRLDWREAIRVTSPTLNRLCALAILQHHHALTTSLETFLITLTPSPKQNTQDNHHAETTYHDVCRAVCQCDVAYNNSTPHIHFPLSLELHTPDPNAHFTVNSVMWLGACKRRTMPDYLKDVPARRWMQMQLVEFPGCPLLYRIGGTRDHVPQDRYRSTAYGGIPSQRTSYELVRKVITILYTFSTWLSTTWLHSLDRASSRVSVVSLAHEACQEPMLQKMAQLRQCGITVIKLSGVASQQGGGSAHGRAKVTKAPVACSAERPTIVHPQNQTKDGGMHTGNRNYERFHLTWRIRNPAGTPLPPPNRPLEPTCCPDRAPPTRHEAESLTRVFPHQPGQDVMPPSHPVAAYKLPLYKSGYCQAQAVILVPSFVLSKSTAAGARTPRDLLSIEYAP</sequence>
<accession>A0ABQ9IEJ3</accession>
<dbReference type="EMBL" id="JARBHB010000002">
    <property type="protein sequence ID" value="KAJ8894323.1"/>
    <property type="molecule type" value="Genomic_DNA"/>
</dbReference>
<evidence type="ECO:0000313" key="2">
    <source>
        <dbReference type="Proteomes" id="UP001159363"/>
    </source>
</evidence>
<keyword evidence="2" id="KW-1185">Reference proteome</keyword>
<proteinExistence type="predicted"/>
<organism evidence="1 2">
    <name type="scientific">Dryococelus australis</name>
    <dbReference type="NCBI Taxonomy" id="614101"/>
    <lineage>
        <taxon>Eukaryota</taxon>
        <taxon>Metazoa</taxon>
        <taxon>Ecdysozoa</taxon>
        <taxon>Arthropoda</taxon>
        <taxon>Hexapoda</taxon>
        <taxon>Insecta</taxon>
        <taxon>Pterygota</taxon>
        <taxon>Neoptera</taxon>
        <taxon>Polyneoptera</taxon>
        <taxon>Phasmatodea</taxon>
        <taxon>Verophasmatodea</taxon>
        <taxon>Anareolatae</taxon>
        <taxon>Phasmatidae</taxon>
        <taxon>Eurycanthinae</taxon>
        <taxon>Dryococelus</taxon>
    </lineage>
</organism>
<gene>
    <name evidence="1" type="ORF">PR048_006943</name>
</gene>
<reference evidence="1 2" key="1">
    <citation type="submission" date="2023-02" db="EMBL/GenBank/DDBJ databases">
        <title>LHISI_Scaffold_Assembly.</title>
        <authorList>
            <person name="Stuart O.P."/>
            <person name="Cleave R."/>
            <person name="Magrath M.J.L."/>
            <person name="Mikheyev A.S."/>
        </authorList>
    </citation>
    <scope>NUCLEOTIDE SEQUENCE [LARGE SCALE GENOMIC DNA]</scope>
    <source>
        <strain evidence="1">Daus_M_001</strain>
        <tissue evidence="1">Leg muscle</tissue>
    </source>
</reference>
<protein>
    <submittedName>
        <fullName evidence="1">Uncharacterized protein</fullName>
    </submittedName>
</protein>
<comment type="caution">
    <text evidence="1">The sequence shown here is derived from an EMBL/GenBank/DDBJ whole genome shotgun (WGS) entry which is preliminary data.</text>
</comment>
<evidence type="ECO:0000313" key="1">
    <source>
        <dbReference type="EMBL" id="KAJ8894323.1"/>
    </source>
</evidence>
<name>A0ABQ9IEJ3_9NEOP</name>